<dbReference type="EnsemblMetazoa" id="CapteT192788">
    <property type="protein sequence ID" value="CapteP192788"/>
    <property type="gene ID" value="CapteG192788"/>
</dbReference>
<sequence>MSSLIDQDIDKLLNRATEKDVRVLRGLLADKTLVRFGKYIGQDVLWNCDEFVDEIGFNTRGNAFKSAFSRGLIEDNHNIDFAAAVGLTELDGMPIVNPLPADTPLVGHRQKKVKLMKTWNILHWISGAKTDRAEEVRTALWWMFFTTDRRMWEVKLDSAEEKARQRDAQLETTIANKDAALSDKDAVIKEEKASKKAVIRSIHMPRPGKGRERVDEEDDEDAGEDAVSHMMQMTLYMASKNVEPPAKGKNKRIPPSNFKAPRAEVFSVMREEDESAHSLSGFVVTYGREMFVLPVDWLKSMNAYKDFAYGTKDVYSAFPLGKIAVMMSDDHDRDLNESPDGSDEDAEFGAEEIDAVRRAFITMRRDDDDDDVGGGGAGMCDGEGFIEFNKLGVNDQ</sequence>
<reference evidence="2" key="3">
    <citation type="submission" date="2015-06" db="UniProtKB">
        <authorList>
            <consortium name="EnsemblMetazoa"/>
        </authorList>
    </citation>
    <scope>IDENTIFICATION</scope>
</reference>
<dbReference type="EMBL" id="AMQN01014793">
    <property type="status" value="NOT_ANNOTATED_CDS"/>
    <property type="molecule type" value="Genomic_DNA"/>
</dbReference>
<gene>
    <name evidence="1" type="ORF">CAPTEDRAFT_192788</name>
</gene>
<dbReference type="HOGENOM" id="CLU_696876_0_0_1"/>
<reference evidence="3" key="1">
    <citation type="submission" date="2012-12" db="EMBL/GenBank/DDBJ databases">
        <authorList>
            <person name="Hellsten U."/>
            <person name="Grimwood J."/>
            <person name="Chapman J.A."/>
            <person name="Shapiro H."/>
            <person name="Aerts A."/>
            <person name="Otillar R.P."/>
            <person name="Terry A.Y."/>
            <person name="Boore J.L."/>
            <person name="Simakov O."/>
            <person name="Marletaz F."/>
            <person name="Cho S.-J."/>
            <person name="Edsinger-Gonzales E."/>
            <person name="Havlak P."/>
            <person name="Kuo D.-H."/>
            <person name="Larsson T."/>
            <person name="Lv J."/>
            <person name="Arendt D."/>
            <person name="Savage R."/>
            <person name="Osoegawa K."/>
            <person name="de Jong P."/>
            <person name="Lindberg D.R."/>
            <person name="Seaver E.C."/>
            <person name="Weisblat D.A."/>
            <person name="Putnam N.H."/>
            <person name="Grigoriev I.V."/>
            <person name="Rokhsar D.S."/>
        </authorList>
    </citation>
    <scope>NUCLEOTIDE SEQUENCE</scope>
    <source>
        <strain evidence="3">I ESC-2004</strain>
    </source>
</reference>
<reference evidence="1 3" key="2">
    <citation type="journal article" date="2013" name="Nature">
        <title>Insights into bilaterian evolution from three spiralian genomes.</title>
        <authorList>
            <person name="Simakov O."/>
            <person name="Marletaz F."/>
            <person name="Cho S.J."/>
            <person name="Edsinger-Gonzales E."/>
            <person name="Havlak P."/>
            <person name="Hellsten U."/>
            <person name="Kuo D.H."/>
            <person name="Larsson T."/>
            <person name="Lv J."/>
            <person name="Arendt D."/>
            <person name="Savage R."/>
            <person name="Osoegawa K."/>
            <person name="de Jong P."/>
            <person name="Grimwood J."/>
            <person name="Chapman J.A."/>
            <person name="Shapiro H."/>
            <person name="Aerts A."/>
            <person name="Otillar R.P."/>
            <person name="Terry A.Y."/>
            <person name="Boore J.L."/>
            <person name="Grigoriev I.V."/>
            <person name="Lindberg D.R."/>
            <person name="Seaver E.C."/>
            <person name="Weisblat D.A."/>
            <person name="Putnam N.H."/>
            <person name="Rokhsar D.S."/>
        </authorList>
    </citation>
    <scope>NUCLEOTIDE SEQUENCE</scope>
    <source>
        <strain evidence="1 3">I ESC-2004</strain>
    </source>
</reference>
<accession>R7T7G2</accession>
<name>R7T7G2_CAPTE</name>
<protein>
    <submittedName>
        <fullName evidence="1 2">Uncharacterized protein</fullName>
    </submittedName>
</protein>
<keyword evidence="3" id="KW-1185">Reference proteome</keyword>
<dbReference type="AlphaFoldDB" id="R7T7G2"/>
<dbReference type="Proteomes" id="UP000014760">
    <property type="component" value="Unassembled WGS sequence"/>
</dbReference>
<evidence type="ECO:0000313" key="3">
    <source>
        <dbReference type="Proteomes" id="UP000014760"/>
    </source>
</evidence>
<organism evidence="1">
    <name type="scientific">Capitella teleta</name>
    <name type="common">Polychaete worm</name>
    <dbReference type="NCBI Taxonomy" id="283909"/>
    <lineage>
        <taxon>Eukaryota</taxon>
        <taxon>Metazoa</taxon>
        <taxon>Spiralia</taxon>
        <taxon>Lophotrochozoa</taxon>
        <taxon>Annelida</taxon>
        <taxon>Polychaeta</taxon>
        <taxon>Sedentaria</taxon>
        <taxon>Scolecida</taxon>
        <taxon>Capitellidae</taxon>
        <taxon>Capitella</taxon>
    </lineage>
</organism>
<evidence type="ECO:0000313" key="1">
    <source>
        <dbReference type="EMBL" id="ELT89545.1"/>
    </source>
</evidence>
<dbReference type="EMBL" id="AMQN01014794">
    <property type="status" value="NOT_ANNOTATED_CDS"/>
    <property type="molecule type" value="Genomic_DNA"/>
</dbReference>
<proteinExistence type="predicted"/>
<evidence type="ECO:0000313" key="2">
    <source>
        <dbReference type="EnsemblMetazoa" id="CapteP192788"/>
    </source>
</evidence>
<dbReference type="EMBL" id="KB311304">
    <property type="protein sequence ID" value="ELT89545.1"/>
    <property type="molecule type" value="Genomic_DNA"/>
</dbReference>